<dbReference type="Pfam" id="PF00633">
    <property type="entry name" value="HHH"/>
    <property type="match status" value="1"/>
</dbReference>
<evidence type="ECO:0000256" key="7">
    <source>
        <dbReference type="ARBA" id="ARBA00023014"/>
    </source>
</evidence>
<evidence type="ECO:0000256" key="2">
    <source>
        <dbReference type="ARBA" id="ARBA00022485"/>
    </source>
</evidence>
<keyword evidence="3" id="KW-0479">Metal-binding</keyword>
<accession>A0A9D2G2N2</accession>
<keyword evidence="2" id="KW-0004">4Fe-4S</keyword>
<evidence type="ECO:0000313" key="12">
    <source>
        <dbReference type="EMBL" id="HIZ71067.1"/>
    </source>
</evidence>
<comment type="function">
    <text evidence="10">DNA repair enzyme that has both DNA N-glycosylase activity and AP-lyase activity. The DNA N-glycosylase activity releases various damaged pyrimidines from DNA by cleaving the N-glycosidic bond, leaving an AP (apurinic/apyrimidinic) site. The AP-lyase activity cleaves the phosphodiester bond 3' to the AP site by a beta-elimination, leaving a 3'-terminal unsaturated sugar and a product with a terminal 5'-phosphate.</text>
</comment>
<organism evidence="12 13">
    <name type="scientific">Candidatus Atopostipes pullistercoris</name>
    <dbReference type="NCBI Taxonomy" id="2838467"/>
    <lineage>
        <taxon>Bacteria</taxon>
        <taxon>Bacillati</taxon>
        <taxon>Bacillota</taxon>
        <taxon>Bacilli</taxon>
        <taxon>Lactobacillales</taxon>
        <taxon>Carnobacteriaceae</taxon>
        <taxon>Atopostipes</taxon>
    </lineage>
</organism>
<keyword evidence="4 10" id="KW-0227">DNA damage</keyword>
<keyword evidence="6" id="KW-0408">Iron</keyword>
<dbReference type="GO" id="GO:0003677">
    <property type="term" value="F:DNA binding"/>
    <property type="evidence" value="ECO:0007669"/>
    <property type="project" value="UniProtKB-UniRule"/>
</dbReference>
<comment type="cofactor">
    <cofactor evidence="10">
        <name>[4Fe-4S] cluster</name>
        <dbReference type="ChEBI" id="CHEBI:49883"/>
    </cofactor>
    <text evidence="10">Binds 1 [4Fe-4S] cluster.</text>
</comment>
<keyword evidence="8 10" id="KW-0234">DNA repair</keyword>
<evidence type="ECO:0000256" key="1">
    <source>
        <dbReference type="ARBA" id="ARBA00008343"/>
    </source>
</evidence>
<protein>
    <recommendedName>
        <fullName evidence="10">Endonuclease III</fullName>
        <ecNumber evidence="10">4.2.99.18</ecNumber>
    </recommendedName>
    <alternativeName>
        <fullName evidence="10">DNA-(apurinic or apyrimidinic site) lyase</fullName>
    </alternativeName>
</protein>
<dbReference type="PANTHER" id="PTHR10359">
    <property type="entry name" value="A/G-SPECIFIC ADENINE GLYCOSYLASE/ENDONUCLEASE III"/>
    <property type="match status" value="1"/>
</dbReference>
<comment type="caution">
    <text evidence="10">Lacks conserved residue(s) required for the propagation of feature annotation.</text>
</comment>
<evidence type="ECO:0000256" key="8">
    <source>
        <dbReference type="ARBA" id="ARBA00023204"/>
    </source>
</evidence>
<evidence type="ECO:0000259" key="11">
    <source>
        <dbReference type="SMART" id="SM00478"/>
    </source>
</evidence>
<dbReference type="CDD" id="cd00056">
    <property type="entry name" value="ENDO3c"/>
    <property type="match status" value="1"/>
</dbReference>
<dbReference type="GO" id="GO:0006285">
    <property type="term" value="P:base-excision repair, AP site formation"/>
    <property type="evidence" value="ECO:0007669"/>
    <property type="project" value="TreeGrafter"/>
</dbReference>
<dbReference type="InterPro" id="IPR011257">
    <property type="entry name" value="DNA_glycosylase"/>
</dbReference>
<reference evidence="12" key="1">
    <citation type="journal article" date="2021" name="PeerJ">
        <title>Extensive microbial diversity within the chicken gut microbiome revealed by metagenomics and culture.</title>
        <authorList>
            <person name="Gilroy R."/>
            <person name="Ravi A."/>
            <person name="Getino M."/>
            <person name="Pursley I."/>
            <person name="Horton D.L."/>
            <person name="Alikhan N.F."/>
            <person name="Baker D."/>
            <person name="Gharbi K."/>
            <person name="Hall N."/>
            <person name="Watson M."/>
            <person name="Adriaenssens E.M."/>
            <person name="Foster-Nyarko E."/>
            <person name="Jarju S."/>
            <person name="Secka A."/>
            <person name="Antonio M."/>
            <person name="Oren A."/>
            <person name="Chaudhuri R.R."/>
            <person name="La Ragione R."/>
            <person name="Hildebrand F."/>
            <person name="Pallen M.J."/>
        </authorList>
    </citation>
    <scope>NUCLEOTIDE SEQUENCE</scope>
    <source>
        <strain evidence="12">CHK169-4300</strain>
    </source>
</reference>
<reference evidence="12" key="2">
    <citation type="submission" date="2021-04" db="EMBL/GenBank/DDBJ databases">
        <authorList>
            <person name="Gilroy R."/>
        </authorList>
    </citation>
    <scope>NUCLEOTIDE SEQUENCE</scope>
    <source>
        <strain evidence="12">CHK169-4300</strain>
    </source>
</reference>
<dbReference type="NCBIfam" id="TIGR01083">
    <property type="entry name" value="nth"/>
    <property type="match status" value="1"/>
</dbReference>
<evidence type="ECO:0000256" key="9">
    <source>
        <dbReference type="ARBA" id="ARBA00023295"/>
    </source>
</evidence>
<dbReference type="Gene3D" id="1.10.340.30">
    <property type="entry name" value="Hypothetical protein, domain 2"/>
    <property type="match status" value="1"/>
</dbReference>
<dbReference type="InterPro" id="IPR000445">
    <property type="entry name" value="HhH_motif"/>
</dbReference>
<dbReference type="Pfam" id="PF00730">
    <property type="entry name" value="HhH-GPD"/>
    <property type="match status" value="1"/>
</dbReference>
<dbReference type="GO" id="GO:0051539">
    <property type="term" value="F:4 iron, 4 sulfur cluster binding"/>
    <property type="evidence" value="ECO:0007669"/>
    <property type="project" value="UniProtKB-KW"/>
</dbReference>
<comment type="catalytic activity">
    <reaction evidence="10">
        <text>2'-deoxyribonucleotide-(2'-deoxyribose 5'-phosphate)-2'-deoxyribonucleotide-DNA = a 3'-end 2'-deoxyribonucleotide-(2,3-dehydro-2,3-deoxyribose 5'-phosphate)-DNA + a 5'-end 5'-phospho-2'-deoxyribonucleoside-DNA + H(+)</text>
        <dbReference type="Rhea" id="RHEA:66592"/>
        <dbReference type="Rhea" id="RHEA-COMP:13180"/>
        <dbReference type="Rhea" id="RHEA-COMP:16897"/>
        <dbReference type="Rhea" id="RHEA-COMP:17067"/>
        <dbReference type="ChEBI" id="CHEBI:15378"/>
        <dbReference type="ChEBI" id="CHEBI:136412"/>
        <dbReference type="ChEBI" id="CHEBI:157695"/>
        <dbReference type="ChEBI" id="CHEBI:167181"/>
        <dbReference type="EC" id="4.2.99.18"/>
    </reaction>
</comment>
<dbReference type="Proteomes" id="UP000824106">
    <property type="component" value="Unassembled WGS sequence"/>
</dbReference>
<dbReference type="HAMAP" id="MF_00942">
    <property type="entry name" value="Nth"/>
    <property type="match status" value="1"/>
</dbReference>
<name>A0A9D2G2N2_9LACT</name>
<comment type="similarity">
    <text evidence="1 10">Belongs to the Nth/MutY family.</text>
</comment>
<evidence type="ECO:0000256" key="4">
    <source>
        <dbReference type="ARBA" id="ARBA00022763"/>
    </source>
</evidence>
<keyword evidence="9 10" id="KW-0326">Glycosidase</keyword>
<dbReference type="GO" id="GO:0019104">
    <property type="term" value="F:DNA N-glycosylase activity"/>
    <property type="evidence" value="ECO:0007669"/>
    <property type="project" value="UniProtKB-UniRule"/>
</dbReference>
<dbReference type="GO" id="GO:0046872">
    <property type="term" value="F:metal ion binding"/>
    <property type="evidence" value="ECO:0007669"/>
    <property type="project" value="UniProtKB-KW"/>
</dbReference>
<sequence length="226" mass="25615">MPKELLLNKQEVQEIVMAIIRIYPESGTDLHYETNFQLLCAVILSAQTTDIAVNRISPELFGQFPTPEAMAAASLEDLREIIQNIGLSNNKSKYLKNMSHKLVKDFNGVVPDNRKDLMTLPGVGRKTANVVLTNGFGMAAFAVDTHVKRVCQRLHFVPASSSVQEIEEIMMEKLPEDIWYQAHHSLLLFGRHQCVARKHDHEKCLERIREALPETKTAHTAFQKLL</sequence>
<dbReference type="EC" id="4.2.99.18" evidence="10"/>
<dbReference type="SUPFAM" id="SSF48150">
    <property type="entry name" value="DNA-glycosylase"/>
    <property type="match status" value="1"/>
</dbReference>
<dbReference type="SMART" id="SM00478">
    <property type="entry name" value="ENDO3c"/>
    <property type="match status" value="1"/>
</dbReference>
<evidence type="ECO:0000256" key="5">
    <source>
        <dbReference type="ARBA" id="ARBA00022801"/>
    </source>
</evidence>
<dbReference type="InterPro" id="IPR005759">
    <property type="entry name" value="Nth"/>
</dbReference>
<gene>
    <name evidence="10 12" type="primary">nth</name>
    <name evidence="12" type="ORF">H9808_04810</name>
</gene>
<keyword evidence="7" id="KW-0411">Iron-sulfur</keyword>
<dbReference type="AlphaFoldDB" id="A0A9D2G2N2"/>
<dbReference type="PIRSF" id="PIRSF001435">
    <property type="entry name" value="Nth"/>
    <property type="match status" value="1"/>
</dbReference>
<keyword evidence="12" id="KW-0255">Endonuclease</keyword>
<keyword evidence="10" id="KW-0238">DNA-binding</keyword>
<dbReference type="InterPro" id="IPR004036">
    <property type="entry name" value="Endonuclease-III-like_CS2"/>
</dbReference>
<proteinExistence type="inferred from homology"/>
<evidence type="ECO:0000313" key="13">
    <source>
        <dbReference type="Proteomes" id="UP000824106"/>
    </source>
</evidence>
<dbReference type="GO" id="GO:0140078">
    <property type="term" value="F:class I DNA-(apurinic or apyrimidinic site) endonuclease activity"/>
    <property type="evidence" value="ECO:0007669"/>
    <property type="project" value="UniProtKB-EC"/>
</dbReference>
<dbReference type="PANTHER" id="PTHR10359:SF18">
    <property type="entry name" value="ENDONUCLEASE III"/>
    <property type="match status" value="1"/>
</dbReference>
<keyword evidence="5 10" id="KW-0378">Hydrolase</keyword>
<evidence type="ECO:0000256" key="6">
    <source>
        <dbReference type="ARBA" id="ARBA00023004"/>
    </source>
</evidence>
<keyword evidence="12" id="KW-0540">Nuclease</keyword>
<dbReference type="PROSITE" id="PS01155">
    <property type="entry name" value="ENDONUCLEASE_III_2"/>
    <property type="match status" value="1"/>
</dbReference>
<evidence type="ECO:0000256" key="3">
    <source>
        <dbReference type="ARBA" id="ARBA00022723"/>
    </source>
</evidence>
<dbReference type="InterPro" id="IPR023170">
    <property type="entry name" value="HhH_base_excis_C"/>
</dbReference>
<comment type="caution">
    <text evidence="12">The sequence shown here is derived from an EMBL/GenBank/DDBJ whole genome shotgun (WGS) entry which is preliminary data.</text>
</comment>
<dbReference type="Gene3D" id="1.10.1670.10">
    <property type="entry name" value="Helix-hairpin-Helix base-excision DNA repair enzymes (C-terminal)"/>
    <property type="match status" value="1"/>
</dbReference>
<evidence type="ECO:0000256" key="10">
    <source>
        <dbReference type="HAMAP-Rule" id="MF_00942"/>
    </source>
</evidence>
<feature type="domain" description="HhH-GPD" evidence="11">
    <location>
        <begin position="44"/>
        <end position="192"/>
    </location>
</feature>
<dbReference type="InterPro" id="IPR003265">
    <property type="entry name" value="HhH-GPD_domain"/>
</dbReference>
<keyword evidence="10" id="KW-0456">Lyase</keyword>
<dbReference type="FunFam" id="1.10.340.30:FF:000001">
    <property type="entry name" value="Endonuclease III"/>
    <property type="match status" value="1"/>
</dbReference>
<dbReference type="EMBL" id="DXAZ01000065">
    <property type="protein sequence ID" value="HIZ71067.1"/>
    <property type="molecule type" value="Genomic_DNA"/>
</dbReference>